<dbReference type="SUPFAM" id="SSF48371">
    <property type="entry name" value="ARM repeat"/>
    <property type="match status" value="1"/>
</dbReference>
<dbReference type="EMBL" id="JARBJD010000025">
    <property type="protein sequence ID" value="KAK2960048.1"/>
    <property type="molecule type" value="Genomic_DNA"/>
</dbReference>
<dbReference type="PROSITE" id="PS50176">
    <property type="entry name" value="ARM_REPEAT"/>
    <property type="match status" value="1"/>
</dbReference>
<organism evidence="3 4">
    <name type="scientific">Blattamonas nauphoetae</name>
    <dbReference type="NCBI Taxonomy" id="2049346"/>
    <lineage>
        <taxon>Eukaryota</taxon>
        <taxon>Metamonada</taxon>
        <taxon>Preaxostyla</taxon>
        <taxon>Oxymonadida</taxon>
        <taxon>Blattamonas</taxon>
    </lineage>
</organism>
<dbReference type="SMART" id="SM00185">
    <property type="entry name" value="ARM"/>
    <property type="match status" value="2"/>
</dbReference>
<proteinExistence type="predicted"/>
<reference evidence="3 4" key="1">
    <citation type="journal article" date="2022" name="bioRxiv">
        <title>Genomics of Preaxostyla Flagellates Illuminates Evolutionary Transitions and the Path Towards Mitochondrial Loss.</title>
        <authorList>
            <person name="Novak L.V.F."/>
            <person name="Treitli S.C."/>
            <person name="Pyrih J."/>
            <person name="Halakuc P."/>
            <person name="Pipaliya S.V."/>
            <person name="Vacek V."/>
            <person name="Brzon O."/>
            <person name="Soukal P."/>
            <person name="Eme L."/>
            <person name="Dacks J.B."/>
            <person name="Karnkowska A."/>
            <person name="Elias M."/>
            <person name="Hampl V."/>
        </authorList>
    </citation>
    <scope>NUCLEOTIDE SEQUENCE [LARGE SCALE GENOMIC DNA]</scope>
    <source>
        <strain evidence="3">NAU3</strain>
        <tissue evidence="3">Gut</tissue>
    </source>
</reference>
<dbReference type="InterPro" id="IPR011989">
    <property type="entry name" value="ARM-like"/>
</dbReference>
<evidence type="ECO:0000256" key="2">
    <source>
        <dbReference type="SAM" id="MobiDB-lite"/>
    </source>
</evidence>
<feature type="compositionally biased region" description="Low complexity" evidence="2">
    <location>
        <begin position="28"/>
        <end position="64"/>
    </location>
</feature>
<feature type="repeat" description="ARM" evidence="1">
    <location>
        <begin position="222"/>
        <end position="249"/>
    </location>
</feature>
<feature type="region of interest" description="Disordered" evidence="2">
    <location>
        <begin position="1"/>
        <end position="93"/>
    </location>
</feature>
<name>A0ABQ9Y8G8_9EUKA</name>
<dbReference type="InterPro" id="IPR016024">
    <property type="entry name" value="ARM-type_fold"/>
</dbReference>
<evidence type="ECO:0000256" key="1">
    <source>
        <dbReference type="PROSITE-ProRule" id="PRU00259"/>
    </source>
</evidence>
<protein>
    <submittedName>
        <fullName evidence="3">Uncharacterized protein</fullName>
    </submittedName>
</protein>
<dbReference type="InterPro" id="IPR000225">
    <property type="entry name" value="Armadillo"/>
</dbReference>
<gene>
    <name evidence="3" type="ORF">BLNAU_4931</name>
</gene>
<dbReference type="Proteomes" id="UP001281761">
    <property type="component" value="Unassembled WGS sequence"/>
</dbReference>
<evidence type="ECO:0000313" key="3">
    <source>
        <dbReference type="EMBL" id="KAK2960048.1"/>
    </source>
</evidence>
<keyword evidence="4" id="KW-1185">Reference proteome</keyword>
<comment type="caution">
    <text evidence="3">The sequence shown here is derived from an EMBL/GenBank/DDBJ whole genome shotgun (WGS) entry which is preliminary data.</text>
</comment>
<sequence>MPPTKVKAKVATPLSPLAAPKPKPKPATPKSVSTPKAAASAASPKAKTKPAAAKAKPKTTTAPKIKQKTQGSAPAPSPHRAPTRPNVSTKLSPELLGPVDKVKQALSAQSAQRPLNTIIEKLPTLPPINKLAVVDSEICKALAKILRSELLGEFGHSCSLLVHIVAEDNPDAIYPILKEGLSRVLIERLDASKQDADEDTVIAIYDLSQGTTDEKIQLVEQRALPVLVRLLEHPNLTITNASIIALHNIILAGAQMSPDNEPHPFLDKMEDSGSLSRIFKLWTRKADEDSERTVASTLSILHRMKLLDDEFKPIIATVVAEVANGEDNEKSDALQALTYLTGVPENHKALLDANILQTIDQLFSSKPSNNVICNVFAFLTSLARAGVPTTKQAILQILPMAALDTWRKKEDEGKAAGDEDLIAVGNNAHALLLEMQK</sequence>
<evidence type="ECO:0000313" key="4">
    <source>
        <dbReference type="Proteomes" id="UP001281761"/>
    </source>
</evidence>
<dbReference type="Gene3D" id="1.25.10.10">
    <property type="entry name" value="Leucine-rich Repeat Variant"/>
    <property type="match status" value="2"/>
</dbReference>
<accession>A0ABQ9Y8G8</accession>